<dbReference type="RefSeq" id="WP_281252552.1">
    <property type="nucleotide sequence ID" value="NZ_NBBI01000001.1"/>
</dbReference>
<protein>
    <submittedName>
        <fullName evidence="2">HPr kinase/phosphorylase</fullName>
        <ecNumber evidence="2">2.7.11.-</ecNumber>
        <ecNumber evidence="2">2.7.4.-</ecNumber>
    </submittedName>
</protein>
<evidence type="ECO:0000313" key="3">
    <source>
        <dbReference type="Proteomes" id="UP000197290"/>
    </source>
</evidence>
<organism evidence="2 3">
    <name type="scientific">Sphingomonas dokdonensis</name>
    <dbReference type="NCBI Taxonomy" id="344880"/>
    <lineage>
        <taxon>Bacteria</taxon>
        <taxon>Pseudomonadati</taxon>
        <taxon>Pseudomonadota</taxon>
        <taxon>Alphaproteobacteria</taxon>
        <taxon>Sphingomonadales</taxon>
        <taxon>Sphingomonadaceae</taxon>
        <taxon>Sphingomonas</taxon>
    </lineage>
</organism>
<dbReference type="InterPro" id="IPR011104">
    <property type="entry name" value="Hpr_kin/Pase_C"/>
</dbReference>
<keyword evidence="3" id="KW-1185">Reference proteome</keyword>
<dbReference type="EC" id="2.7.11.-" evidence="2"/>
<dbReference type="GO" id="GO:0005524">
    <property type="term" value="F:ATP binding"/>
    <property type="evidence" value="ECO:0007669"/>
    <property type="project" value="InterPro"/>
</dbReference>
<dbReference type="Proteomes" id="UP000197290">
    <property type="component" value="Unassembled WGS sequence"/>
</dbReference>
<dbReference type="InterPro" id="IPR027417">
    <property type="entry name" value="P-loop_NTPase"/>
</dbReference>
<dbReference type="EMBL" id="NBBI01000001">
    <property type="protein sequence ID" value="OWK33977.1"/>
    <property type="molecule type" value="Genomic_DNA"/>
</dbReference>
<proteinExistence type="predicted"/>
<dbReference type="EC" id="2.7.4.-" evidence="2"/>
<keyword evidence="2" id="KW-0418">Kinase</keyword>
<keyword evidence="2" id="KW-0808">Transferase</keyword>
<comment type="caution">
    <text evidence="2">The sequence shown here is derived from an EMBL/GenBank/DDBJ whole genome shotgun (WGS) entry which is preliminary data.</text>
</comment>
<evidence type="ECO:0000313" key="2">
    <source>
        <dbReference type="EMBL" id="OWK33977.1"/>
    </source>
</evidence>
<dbReference type="GO" id="GO:0000155">
    <property type="term" value="F:phosphorelay sensor kinase activity"/>
    <property type="evidence" value="ECO:0007669"/>
    <property type="project" value="InterPro"/>
</dbReference>
<feature type="domain" description="HPr kinase/phosphorylase C-terminal" evidence="1">
    <location>
        <begin position="1"/>
        <end position="80"/>
    </location>
</feature>
<dbReference type="AlphaFoldDB" id="A0A245ZW54"/>
<gene>
    <name evidence="2" type="primary">hprK</name>
    <name evidence="2" type="ORF">SPDO_08660</name>
</gene>
<dbReference type="CDD" id="cd01918">
    <property type="entry name" value="HprK_C"/>
    <property type="match status" value="1"/>
</dbReference>
<dbReference type="GO" id="GO:0006109">
    <property type="term" value="P:regulation of carbohydrate metabolic process"/>
    <property type="evidence" value="ECO:0007669"/>
    <property type="project" value="InterPro"/>
</dbReference>
<evidence type="ECO:0000259" key="1">
    <source>
        <dbReference type="Pfam" id="PF07475"/>
    </source>
</evidence>
<reference evidence="2 3" key="1">
    <citation type="submission" date="2017-03" db="EMBL/GenBank/DDBJ databases">
        <title>Genome sequence of Sphingomonas dokdonensis DSM 21029.</title>
        <authorList>
            <person name="Poehlein A."/>
            <person name="Wuebbeler J.H."/>
            <person name="Steinbuechel A."/>
            <person name="Daniel R."/>
        </authorList>
    </citation>
    <scope>NUCLEOTIDE SEQUENCE [LARGE SCALE GENOMIC DNA]</scope>
    <source>
        <strain evidence="2 3">DSM 21029</strain>
    </source>
</reference>
<accession>A0A245ZW54</accession>
<dbReference type="SUPFAM" id="SSF53795">
    <property type="entry name" value="PEP carboxykinase-like"/>
    <property type="match status" value="1"/>
</dbReference>
<dbReference type="Pfam" id="PF07475">
    <property type="entry name" value="Hpr_kinase_C"/>
    <property type="match status" value="1"/>
</dbReference>
<dbReference type="Gene3D" id="3.40.50.300">
    <property type="entry name" value="P-loop containing nucleotide triphosphate hydrolases"/>
    <property type="match status" value="1"/>
</dbReference>
<name>A0A245ZW54_9SPHN</name>
<sequence>MAATQIIHASTIAIDGRAVMLLGPSGAGKSDLALRLIDRGAVLVSDDYTQLAPSGALLIARAPSTIAGKIEVRGLGIIALPHVADVAVALAVYLRPAVDRMPERQTERFLDIPIRTLTLDPFPPSAPLVIEHALRHDLP</sequence>